<dbReference type="EMBL" id="DVNK01000008">
    <property type="protein sequence ID" value="HIU45837.1"/>
    <property type="molecule type" value="Genomic_DNA"/>
</dbReference>
<protein>
    <submittedName>
        <fullName evidence="2">Uncharacterized protein</fullName>
    </submittedName>
</protein>
<organism evidence="2 3">
    <name type="scientific">Candidatus Fimadaptatus faecigallinarum</name>
    <dbReference type="NCBI Taxonomy" id="2840814"/>
    <lineage>
        <taxon>Bacteria</taxon>
        <taxon>Bacillati</taxon>
        <taxon>Bacillota</taxon>
        <taxon>Clostridia</taxon>
        <taxon>Eubacteriales</taxon>
        <taxon>Candidatus Fimadaptatus</taxon>
    </lineage>
</organism>
<evidence type="ECO:0000313" key="2">
    <source>
        <dbReference type="EMBL" id="HIU45837.1"/>
    </source>
</evidence>
<reference evidence="2" key="2">
    <citation type="journal article" date="2021" name="PeerJ">
        <title>Extensive microbial diversity within the chicken gut microbiome revealed by metagenomics and culture.</title>
        <authorList>
            <person name="Gilroy R."/>
            <person name="Ravi A."/>
            <person name="Getino M."/>
            <person name="Pursley I."/>
            <person name="Horton D.L."/>
            <person name="Alikhan N.F."/>
            <person name="Baker D."/>
            <person name="Gharbi K."/>
            <person name="Hall N."/>
            <person name="Watson M."/>
            <person name="Adriaenssens E.M."/>
            <person name="Foster-Nyarko E."/>
            <person name="Jarju S."/>
            <person name="Secka A."/>
            <person name="Antonio M."/>
            <person name="Oren A."/>
            <person name="Chaudhuri R.R."/>
            <person name="La Ragione R."/>
            <person name="Hildebrand F."/>
            <person name="Pallen M.J."/>
        </authorList>
    </citation>
    <scope>NUCLEOTIDE SEQUENCE</scope>
    <source>
        <strain evidence="2">ChiSxjej2B14-8506</strain>
    </source>
</reference>
<name>A0A9D1LPY2_9FIRM</name>
<accession>A0A9D1LPY2</accession>
<reference evidence="2" key="1">
    <citation type="submission" date="2020-10" db="EMBL/GenBank/DDBJ databases">
        <authorList>
            <person name="Gilroy R."/>
        </authorList>
    </citation>
    <scope>NUCLEOTIDE SEQUENCE</scope>
    <source>
        <strain evidence="2">ChiSxjej2B14-8506</strain>
    </source>
</reference>
<gene>
    <name evidence="2" type="ORF">IAC59_01090</name>
</gene>
<proteinExistence type="predicted"/>
<feature type="region of interest" description="Disordered" evidence="1">
    <location>
        <begin position="66"/>
        <end position="86"/>
    </location>
</feature>
<sequence length="274" mass="29633">MPRLLKRLRISSVDLCRRGANPLARVALSKSDAGEELRAQLMELAGAELTLEELLDALARILEQAHATSADESEGEVEAEAAPHDAAVESTPADTATGAVAVKADRQSGAGQRDVQPAVQNAHSWAARLMGWGKARHGAAPTAREEYSRMPVHPEVRRALEEVRALRDALAQERATAVAKRYEGVCDEPDALAGRLARLRALDGEAYGDYVALLDELAEARRIEPFMKEYGSSRSVGGVLDARVAEIMRADPKLTRAQAVVRAYQSDPDIPEVL</sequence>
<dbReference type="AlphaFoldDB" id="A0A9D1LPY2"/>
<evidence type="ECO:0000256" key="1">
    <source>
        <dbReference type="SAM" id="MobiDB-lite"/>
    </source>
</evidence>
<evidence type="ECO:0000313" key="3">
    <source>
        <dbReference type="Proteomes" id="UP000824123"/>
    </source>
</evidence>
<comment type="caution">
    <text evidence="2">The sequence shown here is derived from an EMBL/GenBank/DDBJ whole genome shotgun (WGS) entry which is preliminary data.</text>
</comment>
<dbReference type="Proteomes" id="UP000824123">
    <property type="component" value="Unassembled WGS sequence"/>
</dbReference>